<keyword evidence="4" id="KW-1185">Reference proteome</keyword>
<dbReference type="PANTHER" id="PTHR43861:SF5">
    <property type="entry name" value="BLL5978 PROTEIN"/>
    <property type="match status" value="1"/>
</dbReference>
<evidence type="ECO:0008006" key="5">
    <source>
        <dbReference type="Google" id="ProtNLM"/>
    </source>
</evidence>
<dbReference type="EMBL" id="CADIJR010000086">
    <property type="protein sequence ID" value="CAB3703334.1"/>
    <property type="molecule type" value="Genomic_DNA"/>
</dbReference>
<dbReference type="Proteomes" id="UP000507979">
    <property type="component" value="Unassembled WGS sequence"/>
</dbReference>
<protein>
    <recommendedName>
        <fullName evidence="5">2-polyprenyl-6-hydroxyphenol methylase</fullName>
    </recommendedName>
</protein>
<dbReference type="InterPro" id="IPR013630">
    <property type="entry name" value="Methyltransf_Zn-bd_dom_put"/>
</dbReference>
<dbReference type="InterPro" id="IPR013691">
    <property type="entry name" value="MeTrfase_14"/>
</dbReference>
<evidence type="ECO:0000259" key="1">
    <source>
        <dbReference type="Pfam" id="PF08421"/>
    </source>
</evidence>
<sequence>MKCRHCQAELSLPFLDLGHAPPSNAYLSADALRGPETWFPLRLLVCESCWLVQTEDHAGREALFTDDYAYFSSFSSSWLAHSRRYVDAMASRFGLGPQSMVCEIAANDGYLLQYVKAAGIPCYGVEPTASTAQAARERGIDIVQRFFGVELGDELASTGRAADLVAANNVLAHVPDINDFVSGFAALLKPQGVATFEFPHLLRMVRENQFDTAYHEHYSYLSLTAVARIFRANGLAVFDVEHLPTHGGSLRVYAQRLDTGKHEVTAEVARTLDEEQQAGMTGAAFYERFQQQAERIKNDLLALLVELRRNGKRVAAYGAAAKGNTLLNFAGVRPDLLPYVVDLNPAKQGKYLPGSHIPIVAEEVLRQDQPEYIVVLPWNLKTEVSQQLAYAREGWHAKLVTAVPGLAIDGGHDA</sequence>
<dbReference type="SUPFAM" id="SSF53807">
    <property type="entry name" value="Helical backbone' metal receptor"/>
    <property type="match status" value="1"/>
</dbReference>
<dbReference type="PANTHER" id="PTHR43861">
    <property type="entry name" value="TRANS-ACONITATE 2-METHYLTRANSFERASE-RELATED"/>
    <property type="match status" value="1"/>
</dbReference>
<dbReference type="GeneID" id="92901256"/>
<dbReference type="Pfam" id="PF13489">
    <property type="entry name" value="Methyltransf_23"/>
    <property type="match status" value="1"/>
</dbReference>
<dbReference type="Gene3D" id="6.10.250.3100">
    <property type="match status" value="1"/>
</dbReference>
<feature type="domain" description="Methyltransferase putative zinc binding" evidence="1">
    <location>
        <begin position="3"/>
        <end position="64"/>
    </location>
</feature>
<dbReference type="AlphaFoldDB" id="A0A6J5BFY5"/>
<dbReference type="Pfam" id="PF08421">
    <property type="entry name" value="Methyltransf_13"/>
    <property type="match status" value="1"/>
</dbReference>
<dbReference type="Pfam" id="PF08484">
    <property type="entry name" value="Methyltransf_14"/>
    <property type="match status" value="1"/>
</dbReference>
<dbReference type="SUPFAM" id="SSF53335">
    <property type="entry name" value="S-adenosyl-L-methionine-dependent methyltransferases"/>
    <property type="match status" value="1"/>
</dbReference>
<organism evidence="3 4">
    <name type="scientific">Achromobacter insuavis</name>
    <dbReference type="NCBI Taxonomy" id="1287735"/>
    <lineage>
        <taxon>Bacteria</taxon>
        <taxon>Pseudomonadati</taxon>
        <taxon>Pseudomonadota</taxon>
        <taxon>Betaproteobacteria</taxon>
        <taxon>Burkholderiales</taxon>
        <taxon>Alcaligenaceae</taxon>
        <taxon>Achromobacter</taxon>
    </lineage>
</organism>
<dbReference type="Gene3D" id="3.40.50.720">
    <property type="entry name" value="NAD(P)-binding Rossmann-like Domain"/>
    <property type="match status" value="1"/>
</dbReference>
<gene>
    <name evidence="3" type="ORF">LMG26845_05361</name>
</gene>
<evidence type="ECO:0000313" key="3">
    <source>
        <dbReference type="EMBL" id="CAB3703334.1"/>
    </source>
</evidence>
<dbReference type="Gene3D" id="3.40.50.150">
    <property type="entry name" value="Vaccinia Virus protein VP39"/>
    <property type="match status" value="1"/>
</dbReference>
<dbReference type="InterPro" id="IPR029063">
    <property type="entry name" value="SAM-dependent_MTases_sf"/>
</dbReference>
<evidence type="ECO:0000313" key="4">
    <source>
        <dbReference type="Proteomes" id="UP000507979"/>
    </source>
</evidence>
<feature type="domain" description="C-methyltransferase" evidence="2">
    <location>
        <begin position="244"/>
        <end position="404"/>
    </location>
</feature>
<proteinExistence type="predicted"/>
<dbReference type="Gene3D" id="6.20.50.110">
    <property type="entry name" value="Methyltransferase, zinc-binding domain"/>
    <property type="match status" value="1"/>
</dbReference>
<dbReference type="InterPro" id="IPR038576">
    <property type="entry name" value="Methyltransf_Zn-bd_dom_put_sf"/>
</dbReference>
<evidence type="ECO:0000259" key="2">
    <source>
        <dbReference type="Pfam" id="PF08484"/>
    </source>
</evidence>
<dbReference type="RefSeq" id="WP_054431988.1">
    <property type="nucleotide sequence ID" value="NZ_CADIJR010000086.1"/>
</dbReference>
<accession>A0A6J5BFY5</accession>
<reference evidence="3 4" key="1">
    <citation type="submission" date="2020-04" db="EMBL/GenBank/DDBJ databases">
        <authorList>
            <person name="De Canck E."/>
        </authorList>
    </citation>
    <scope>NUCLEOTIDE SEQUENCE [LARGE SCALE GENOMIC DNA]</scope>
    <source>
        <strain evidence="3 4">LMG 26845</strain>
    </source>
</reference>
<name>A0A6J5BFY5_9BURK</name>